<dbReference type="PANTHER" id="PTHR38449">
    <property type="entry name" value="REGULATORY PROTEIN TM_1690-RELATED"/>
    <property type="match status" value="1"/>
</dbReference>
<dbReference type="Pfam" id="PF04025">
    <property type="entry name" value="RemA-like"/>
    <property type="match status" value="1"/>
</dbReference>
<dbReference type="NCBIfam" id="NF003315">
    <property type="entry name" value="PRK04323.1"/>
    <property type="match status" value="1"/>
</dbReference>
<proteinExistence type="inferred from homology"/>
<dbReference type="HAMAP" id="MF_01503">
    <property type="entry name" value="RemA"/>
    <property type="match status" value="1"/>
</dbReference>
<sequence>MNKLVSIGFGNTVAADRIIAVISPNSAPAKKLKTEAKNANRLIDATHGRKTRAILVMDSNHLVLSAVHIETLCQRIQPKLDTAKFLAEHAADMEETEAAHD</sequence>
<dbReference type="AlphaFoldDB" id="A0A7C4RQS2"/>
<gene>
    <name evidence="2" type="ORF">ENS29_03130</name>
</gene>
<reference evidence="2" key="1">
    <citation type="journal article" date="2020" name="mSystems">
        <title>Genome- and Community-Level Interaction Insights into Carbon Utilization and Element Cycling Functions of Hydrothermarchaeota in Hydrothermal Sediment.</title>
        <authorList>
            <person name="Zhou Z."/>
            <person name="Liu Y."/>
            <person name="Xu W."/>
            <person name="Pan J."/>
            <person name="Luo Z.H."/>
            <person name="Li M."/>
        </authorList>
    </citation>
    <scope>NUCLEOTIDE SEQUENCE [LARGE SCALE GENOMIC DNA]</scope>
    <source>
        <strain evidence="2">SpSt-477</strain>
    </source>
</reference>
<comment type="caution">
    <text evidence="2">The sequence shown here is derived from an EMBL/GenBank/DDBJ whole genome shotgun (WGS) entry which is preliminary data.</text>
</comment>
<protein>
    <recommendedName>
        <fullName evidence="1">Putative regulatory protein ENS29_03130</fullName>
    </recommendedName>
</protein>
<name>A0A7C4RQS2_9BACT</name>
<dbReference type="EMBL" id="DSUH01000068">
    <property type="protein sequence ID" value="HGU31832.1"/>
    <property type="molecule type" value="Genomic_DNA"/>
</dbReference>
<comment type="similarity">
    <text evidence="1">Belongs to the RemA family.</text>
</comment>
<dbReference type="PANTHER" id="PTHR38449:SF1">
    <property type="entry name" value="REGULATORY PROTEIN SSL2874-RELATED"/>
    <property type="match status" value="1"/>
</dbReference>
<organism evidence="2">
    <name type="scientific">Desulfatirhabdium butyrativorans</name>
    <dbReference type="NCBI Taxonomy" id="340467"/>
    <lineage>
        <taxon>Bacteria</taxon>
        <taxon>Pseudomonadati</taxon>
        <taxon>Thermodesulfobacteriota</taxon>
        <taxon>Desulfobacteria</taxon>
        <taxon>Desulfobacterales</taxon>
        <taxon>Desulfatirhabdiaceae</taxon>
        <taxon>Desulfatirhabdium</taxon>
    </lineage>
</organism>
<evidence type="ECO:0000313" key="2">
    <source>
        <dbReference type="EMBL" id="HGU31832.1"/>
    </source>
</evidence>
<evidence type="ECO:0000256" key="1">
    <source>
        <dbReference type="HAMAP-Rule" id="MF_01503"/>
    </source>
</evidence>
<dbReference type="InterPro" id="IPR007169">
    <property type="entry name" value="RemA-like"/>
</dbReference>
<accession>A0A7C4RQS2</accession>